<dbReference type="RefSeq" id="WP_012309560.1">
    <property type="nucleotide sequence ID" value="NC_010482.1"/>
</dbReference>
<dbReference type="InterPro" id="IPR008279">
    <property type="entry name" value="PEP-util_enz_mobile_dom"/>
</dbReference>
<feature type="domain" description="PEP-utilising enzyme C-terminal" evidence="13">
    <location>
        <begin position="522"/>
        <end position="870"/>
    </location>
</feature>
<dbReference type="PANTHER" id="PTHR22931">
    <property type="entry name" value="PHOSPHOENOLPYRUVATE DIKINASE-RELATED"/>
    <property type="match status" value="1"/>
</dbReference>
<keyword evidence="15" id="KW-1185">Reference proteome</keyword>
<reference evidence="14 15" key="1">
    <citation type="journal article" date="2008" name="Proc. Natl. Acad. Sci. U.S.A.">
        <title>A korarchaeal genome reveals new insights into the evolution of the Archaea.</title>
        <authorList>
            <person name="Elkins J.G."/>
            <person name="Podar M."/>
            <person name="Graham D.E."/>
            <person name="Makarova K.S."/>
            <person name="Wolf Y."/>
            <person name="Randau L."/>
            <person name="Hedlund B.P."/>
            <person name="Brochier-Armanet C."/>
            <person name="Kunin V."/>
            <person name="Anderson I."/>
            <person name="Lapidus A."/>
            <person name="Goltsman E."/>
            <person name="Barry K."/>
            <person name="Koonin E.V."/>
            <person name="Hugenholtz P."/>
            <person name="Kyrpides N."/>
            <person name="Wanner G."/>
            <person name="Richardson P."/>
            <person name="Keller M."/>
            <person name="Stetter K.O."/>
        </authorList>
    </citation>
    <scope>NUCLEOTIDE SEQUENCE [LARGE SCALE GENOMIC DNA]</scope>
    <source>
        <strain evidence="15">OPF8</strain>
    </source>
</reference>
<dbReference type="SUPFAM" id="SSF52009">
    <property type="entry name" value="Phosphohistidine domain"/>
    <property type="match status" value="1"/>
</dbReference>
<comment type="similarity">
    <text evidence="2">Belongs to the PEP-utilizing enzyme family.</text>
</comment>
<feature type="domain" description="PEP-utilising enzyme mobile" evidence="11">
    <location>
        <begin position="421"/>
        <end position="502"/>
    </location>
</feature>
<keyword evidence="14" id="KW-0670">Pyruvate</keyword>
<dbReference type="InterPro" id="IPR018274">
    <property type="entry name" value="PEP_util_AS"/>
</dbReference>
<dbReference type="InterPro" id="IPR010121">
    <property type="entry name" value="Pyruvate_phosphate_dikinase"/>
</dbReference>
<dbReference type="NCBIfam" id="TIGR01828">
    <property type="entry name" value="pyru_phos_dikin"/>
    <property type="match status" value="1"/>
</dbReference>
<evidence type="ECO:0000259" key="11">
    <source>
        <dbReference type="Pfam" id="PF00391"/>
    </source>
</evidence>
<dbReference type="PIRSF" id="PIRSF000853">
    <property type="entry name" value="PPDK"/>
    <property type="match status" value="1"/>
</dbReference>
<evidence type="ECO:0000256" key="2">
    <source>
        <dbReference type="ARBA" id="ARBA00007837"/>
    </source>
</evidence>
<dbReference type="EnsemblBacteria" id="ACB07663">
    <property type="protein sequence ID" value="ACB07663"/>
    <property type="gene ID" value="Kcr_0917"/>
</dbReference>
<feature type="binding site" evidence="10">
    <location>
        <position position="745"/>
    </location>
    <ligand>
        <name>Mg(2+)</name>
        <dbReference type="ChEBI" id="CHEBI:18420"/>
    </ligand>
</feature>
<comment type="cofactor">
    <cofactor evidence="1 10">
        <name>Mg(2+)</name>
        <dbReference type="ChEBI" id="CHEBI:18420"/>
    </cofactor>
</comment>
<dbReference type="Gene3D" id="3.20.20.60">
    <property type="entry name" value="Phosphoenolpyruvate-binding domains"/>
    <property type="match status" value="1"/>
</dbReference>
<gene>
    <name evidence="14" type="ordered locus">Kcr_0917</name>
</gene>
<dbReference type="SUPFAM" id="SSF56059">
    <property type="entry name" value="Glutathione synthetase ATP-binding domain-like"/>
    <property type="match status" value="1"/>
</dbReference>
<dbReference type="GO" id="GO:0050242">
    <property type="term" value="F:pyruvate, phosphate dikinase activity"/>
    <property type="evidence" value="ECO:0007669"/>
    <property type="project" value="UniProtKB-EC"/>
</dbReference>
<evidence type="ECO:0000256" key="1">
    <source>
        <dbReference type="ARBA" id="ARBA00001946"/>
    </source>
</evidence>
<dbReference type="PhylomeDB" id="B1L5D4"/>
<feature type="domain" description="Pyruvate phosphate dikinase AMP/ATP-binding" evidence="12">
    <location>
        <begin position="57"/>
        <end position="295"/>
    </location>
</feature>
<evidence type="ECO:0000256" key="3">
    <source>
        <dbReference type="ARBA" id="ARBA00011994"/>
    </source>
</evidence>
<dbReference type="AlphaFoldDB" id="B1L5D4"/>
<evidence type="ECO:0000256" key="10">
    <source>
        <dbReference type="PIRSR" id="PIRSR000853-3"/>
    </source>
</evidence>
<evidence type="ECO:0000256" key="6">
    <source>
        <dbReference type="ARBA" id="ARBA00022741"/>
    </source>
</evidence>
<dbReference type="Gene3D" id="1.10.189.10">
    <property type="entry name" value="Pyruvate Phosphate Dikinase, domain 2"/>
    <property type="match status" value="1"/>
</dbReference>
<dbReference type="NCBIfam" id="NF004531">
    <property type="entry name" value="PRK05878.1"/>
    <property type="match status" value="1"/>
</dbReference>
<evidence type="ECO:0000259" key="12">
    <source>
        <dbReference type="Pfam" id="PF01326"/>
    </source>
</evidence>
<dbReference type="PANTHER" id="PTHR22931:SF9">
    <property type="entry name" value="PYRUVATE, PHOSPHATE DIKINASE 1, CHLOROPLASTIC"/>
    <property type="match status" value="1"/>
</dbReference>
<dbReference type="STRING" id="374847.Kcr_0917"/>
<dbReference type="Gene3D" id="3.30.470.20">
    <property type="entry name" value="ATP-grasp fold, B domain"/>
    <property type="match status" value="1"/>
</dbReference>
<dbReference type="Gene3D" id="3.50.30.10">
    <property type="entry name" value="Phosphohistidine domain"/>
    <property type="match status" value="1"/>
</dbReference>
<keyword evidence="4 14" id="KW-0808">Transferase</keyword>
<dbReference type="Pfam" id="PF00391">
    <property type="entry name" value="PEP-utilizers"/>
    <property type="match status" value="1"/>
</dbReference>
<proteinExistence type="inferred from homology"/>
<dbReference type="eggNOG" id="arCOG01111">
    <property type="taxonomic scope" value="Archaea"/>
</dbReference>
<dbReference type="InterPro" id="IPR002192">
    <property type="entry name" value="PPDK_AMP/ATP-bd"/>
</dbReference>
<evidence type="ECO:0000259" key="13">
    <source>
        <dbReference type="Pfam" id="PF02896"/>
    </source>
</evidence>
<dbReference type="Pfam" id="PF01326">
    <property type="entry name" value="PPDK_N"/>
    <property type="match status" value="1"/>
</dbReference>
<dbReference type="GO" id="GO:0016301">
    <property type="term" value="F:kinase activity"/>
    <property type="evidence" value="ECO:0007669"/>
    <property type="project" value="UniProtKB-KW"/>
</dbReference>
<name>B1L5D4_KORCO</name>
<dbReference type="FunCoup" id="B1L5D4">
    <property type="interactions" value="51"/>
</dbReference>
<dbReference type="InterPro" id="IPR036637">
    <property type="entry name" value="Phosphohistidine_dom_sf"/>
</dbReference>
<dbReference type="SUPFAM" id="SSF51621">
    <property type="entry name" value="Phosphoenolpyruvate/pyruvate domain"/>
    <property type="match status" value="1"/>
</dbReference>
<keyword evidence="5 10" id="KW-0479">Metal-binding</keyword>
<dbReference type="KEGG" id="kcr:Kcr_0917"/>
<evidence type="ECO:0000256" key="8">
    <source>
        <dbReference type="ARBA" id="ARBA00022840"/>
    </source>
</evidence>
<evidence type="ECO:0000313" key="15">
    <source>
        <dbReference type="Proteomes" id="UP000001686"/>
    </source>
</evidence>
<keyword evidence="6" id="KW-0547">Nucleotide-binding</keyword>
<keyword evidence="7" id="KW-0418">Kinase</keyword>
<protein>
    <recommendedName>
        <fullName evidence="3">pyruvate, phosphate dikinase</fullName>
        <ecNumber evidence="3">2.7.9.1</ecNumber>
    </recommendedName>
</protein>
<evidence type="ECO:0000256" key="9">
    <source>
        <dbReference type="ARBA" id="ARBA00022842"/>
    </source>
</evidence>
<dbReference type="Pfam" id="PF02896">
    <property type="entry name" value="PEP-utilizers_C"/>
    <property type="match status" value="1"/>
</dbReference>
<sequence>MRKLVYTYDESDPEDVKLLGGKGAGLVLMYKQGLPVPPGITITTEACKLFYSNGERLPDGLMDEVREAMRWLEERTGRKFGDPRNPLLVSVRSGAPVSMPGMMDTVLNLGLNDDTLRGLIELTGNERFAYDAYRRFLQMFGSIVLGIDKKVFDDIFEEIKRERGAKYDSELSADDLKEVVRRFKEVLGDKFPQDPWKQLELAIMAVFRSWNSPRAVFYRKANNITPDVADGTAVNIVAMVFGNMGFDSGTGVLFTRDPATGENVLYGEFLPNAQGEDVVAGIRTPKSIEELKNERPDLYKQIYDMAKKLERVKKEVQDIEFTIERGKVFLLQTRNAKMTPLARVKTVVDMYEEGLVTKEEALARVKPEHIIGLLYPRLDESYLKKHGISPIAEGLNASPGAATGRVVFDADTAVEWRNRGERVILVREETRPDDVHGFYASEGILTSRGGMTSHASVVARAIGKPAVVGVEKIKIDYDKREFRVDGITVREGDVITIDGFTGKVYLGEIPTAKAELPREFFEILRMADEVRSLGVRANADTPEDAEIARRFGAEGIGLLRTERMFRRPERLSIFQQVIMARDSEERREAMNKLVPFLRNDFLEIFRVMEGLKVTVRLFDPPLHEFLPSSDELLEKLCEARMRGDSDEVSKLESLLRRVRELREANPMMGHRGVRVGVTYPEIYEAQVRAIVEAYLQLRKEGKDLQVQIMIPQVADYREIKYVKEKAIEPVFKEYGVRMPVGTMIEVVRACITADKIAKEADFFSFGTNDLTQGVFTFSRDDVENKFMHDYLEKGILDFDVFQSLDTEGVGELMRIAVEKGRAANPNLEIGICGEHGGDPKSIEFCHRIKLDYVSASAFRVPVARLAAAHAALREGSGVPNLLIFYNQASPLRNLIVSSCFGFRAISCVNPNSISSPM</sequence>
<evidence type="ECO:0000256" key="4">
    <source>
        <dbReference type="ARBA" id="ARBA00022679"/>
    </source>
</evidence>
<keyword evidence="9 10" id="KW-0460">Magnesium</keyword>
<dbReference type="GeneID" id="6094194"/>
<dbReference type="PROSITE" id="PS00370">
    <property type="entry name" value="PEP_ENZYMES_PHOS_SITE"/>
    <property type="match status" value="1"/>
</dbReference>
<evidence type="ECO:0000313" key="14">
    <source>
        <dbReference type="EMBL" id="ACB07663.1"/>
    </source>
</evidence>
<keyword evidence="8" id="KW-0067">ATP-binding</keyword>
<feature type="binding site" evidence="10">
    <location>
        <position position="769"/>
    </location>
    <ligand>
        <name>Mg(2+)</name>
        <dbReference type="ChEBI" id="CHEBI:18420"/>
    </ligand>
</feature>
<organism evidence="14 15">
    <name type="scientific">Korarchaeum cryptofilum (strain OPF8)</name>
    <dbReference type="NCBI Taxonomy" id="374847"/>
    <lineage>
        <taxon>Archaea</taxon>
        <taxon>Thermoproteota</taxon>
        <taxon>Candidatus Korarchaeia</taxon>
        <taxon>Candidatus Korarchaeales</taxon>
        <taxon>Candidatus Korarchaeaceae</taxon>
        <taxon>Candidatus Korarchaeum</taxon>
    </lineage>
</organism>
<dbReference type="Proteomes" id="UP000001686">
    <property type="component" value="Chromosome"/>
</dbReference>
<dbReference type="HOGENOM" id="CLU_015345_0_2_2"/>
<dbReference type="GO" id="GO:0046872">
    <property type="term" value="F:metal ion binding"/>
    <property type="evidence" value="ECO:0007669"/>
    <property type="project" value="UniProtKB-KW"/>
</dbReference>
<dbReference type="EMBL" id="CP000968">
    <property type="protein sequence ID" value="ACB07663.1"/>
    <property type="molecule type" value="Genomic_DNA"/>
</dbReference>
<dbReference type="Gene3D" id="1.20.80.30">
    <property type="match status" value="1"/>
</dbReference>
<dbReference type="Gene3D" id="3.30.1490.20">
    <property type="entry name" value="ATP-grasp fold, A domain"/>
    <property type="match status" value="1"/>
</dbReference>
<evidence type="ECO:0000256" key="7">
    <source>
        <dbReference type="ARBA" id="ARBA00022777"/>
    </source>
</evidence>
<dbReference type="InterPro" id="IPR000121">
    <property type="entry name" value="PEP_util_C"/>
</dbReference>
<dbReference type="InterPro" id="IPR015813">
    <property type="entry name" value="Pyrv/PenolPyrv_kinase-like_dom"/>
</dbReference>
<dbReference type="InterPro" id="IPR040442">
    <property type="entry name" value="Pyrv_kinase-like_dom_sf"/>
</dbReference>
<dbReference type="InParanoid" id="B1L5D4"/>
<dbReference type="GO" id="GO:0005524">
    <property type="term" value="F:ATP binding"/>
    <property type="evidence" value="ECO:0007669"/>
    <property type="project" value="UniProtKB-KW"/>
</dbReference>
<dbReference type="EC" id="2.7.9.1" evidence="3"/>
<accession>B1L5D4</accession>
<evidence type="ECO:0000256" key="5">
    <source>
        <dbReference type="ARBA" id="ARBA00022723"/>
    </source>
</evidence>
<dbReference type="InterPro" id="IPR013815">
    <property type="entry name" value="ATP_grasp_subdomain_1"/>
</dbReference>